<gene>
    <name evidence="1" type="ORF">BB561_005125</name>
</gene>
<protein>
    <submittedName>
        <fullName evidence="1">Uncharacterized protein</fullName>
    </submittedName>
</protein>
<accession>A0A2T9YC40</accession>
<evidence type="ECO:0000313" key="2">
    <source>
        <dbReference type="Proteomes" id="UP000245383"/>
    </source>
</evidence>
<name>A0A2T9YC40_9FUNG</name>
<comment type="caution">
    <text evidence="1">The sequence shown here is derived from an EMBL/GenBank/DDBJ whole genome shotgun (WGS) entry which is preliminary data.</text>
</comment>
<sequence length="153" mass="17943">MDQKHSRKKIQYSFQAYSCSERNIESRILGTKIFISTELWKCNVWPQEILFSHEFEAPSADVGKQRANYFGIDAQDPNAETTAFYALSPLQKKDVKECQQNTESRSIVSISKKDNIRSKNKLSRILQSAFYYTEEYRGLEASFRLKELYKYVQ</sequence>
<organism evidence="1 2">
    <name type="scientific">Smittium simulii</name>
    <dbReference type="NCBI Taxonomy" id="133385"/>
    <lineage>
        <taxon>Eukaryota</taxon>
        <taxon>Fungi</taxon>
        <taxon>Fungi incertae sedis</taxon>
        <taxon>Zoopagomycota</taxon>
        <taxon>Kickxellomycotina</taxon>
        <taxon>Harpellomycetes</taxon>
        <taxon>Harpellales</taxon>
        <taxon>Legeriomycetaceae</taxon>
        <taxon>Smittium</taxon>
    </lineage>
</organism>
<dbReference type="EMBL" id="MBFR01000291">
    <property type="protein sequence ID" value="PVU89881.1"/>
    <property type="molecule type" value="Genomic_DNA"/>
</dbReference>
<keyword evidence="2" id="KW-1185">Reference proteome</keyword>
<dbReference type="Proteomes" id="UP000245383">
    <property type="component" value="Unassembled WGS sequence"/>
</dbReference>
<proteinExistence type="predicted"/>
<dbReference type="AlphaFoldDB" id="A0A2T9YC40"/>
<evidence type="ECO:0000313" key="1">
    <source>
        <dbReference type="EMBL" id="PVU89881.1"/>
    </source>
</evidence>
<reference evidence="1 2" key="1">
    <citation type="journal article" date="2018" name="MBio">
        <title>Comparative Genomics Reveals the Core Gene Toolbox for the Fungus-Insect Symbiosis.</title>
        <authorList>
            <person name="Wang Y."/>
            <person name="Stata M."/>
            <person name="Wang W."/>
            <person name="Stajich J.E."/>
            <person name="White M.M."/>
            <person name="Moncalvo J.M."/>
        </authorList>
    </citation>
    <scope>NUCLEOTIDE SEQUENCE [LARGE SCALE GENOMIC DNA]</scope>
    <source>
        <strain evidence="1 2">SWE-8-4</strain>
    </source>
</reference>